<proteinExistence type="predicted"/>
<dbReference type="AlphaFoldDB" id="A0A7R8WTE1"/>
<gene>
    <name evidence="1" type="ORF">CTOB1V02_LOCUS12770</name>
</gene>
<protein>
    <submittedName>
        <fullName evidence="1">Uncharacterized protein</fullName>
    </submittedName>
</protein>
<organism evidence="1">
    <name type="scientific">Cyprideis torosa</name>
    <dbReference type="NCBI Taxonomy" id="163714"/>
    <lineage>
        <taxon>Eukaryota</taxon>
        <taxon>Metazoa</taxon>
        <taxon>Ecdysozoa</taxon>
        <taxon>Arthropoda</taxon>
        <taxon>Crustacea</taxon>
        <taxon>Oligostraca</taxon>
        <taxon>Ostracoda</taxon>
        <taxon>Podocopa</taxon>
        <taxon>Podocopida</taxon>
        <taxon>Cytherocopina</taxon>
        <taxon>Cytheroidea</taxon>
        <taxon>Cytherideidae</taxon>
        <taxon>Cyprideis</taxon>
    </lineage>
</organism>
<reference evidence="1" key="1">
    <citation type="submission" date="2020-11" db="EMBL/GenBank/DDBJ databases">
        <authorList>
            <person name="Tran Van P."/>
        </authorList>
    </citation>
    <scope>NUCLEOTIDE SEQUENCE</scope>
</reference>
<dbReference type="EMBL" id="OB670588">
    <property type="protein sequence ID" value="CAD7234954.1"/>
    <property type="molecule type" value="Genomic_DNA"/>
</dbReference>
<accession>A0A7R8WTE1</accession>
<sequence>FPPVPVAMPSPTSLLLYLSRNSSIEVPNFLPFSLSLNPDSEGLYLVQAWIQDDRCPQDKCRVTSSLTIMVHKDAEHSLVLVLVILTLVIIIFFISCAMYRIRKSFTAPLKKLRVYILTDWSWEQHRRAVETLSHYLKKNYLLDVTSIDDLPVKEDPLLWQEHVVQNSDFVLVIPASTDVQSSTPVDGPRLFCHGSSAANNPAYAKKFFLCRLPHTEDVPAPSESE</sequence>
<feature type="non-terminal residue" evidence="1">
    <location>
        <position position="1"/>
    </location>
</feature>
<name>A0A7R8WTE1_9CRUS</name>
<evidence type="ECO:0000313" key="1">
    <source>
        <dbReference type="EMBL" id="CAD7234954.1"/>
    </source>
</evidence>